<dbReference type="GO" id="GO:0004553">
    <property type="term" value="F:hydrolase activity, hydrolyzing O-glycosyl compounds"/>
    <property type="evidence" value="ECO:0007669"/>
    <property type="project" value="InterPro"/>
</dbReference>
<dbReference type="Pfam" id="PF00404">
    <property type="entry name" value="Dockerin_1"/>
    <property type="match status" value="1"/>
</dbReference>
<feature type="domain" description="Transglutaminase-like" evidence="2">
    <location>
        <begin position="437"/>
        <end position="532"/>
    </location>
</feature>
<feature type="chain" id="PRO_5010318365" evidence="1">
    <location>
        <begin position="27"/>
        <end position="647"/>
    </location>
</feature>
<evidence type="ECO:0000256" key="1">
    <source>
        <dbReference type="SAM" id="SignalP"/>
    </source>
</evidence>
<dbReference type="EMBL" id="FOAT01000003">
    <property type="protein sequence ID" value="SEK57185.1"/>
    <property type="molecule type" value="Genomic_DNA"/>
</dbReference>
<dbReference type="Pfam" id="PF13306">
    <property type="entry name" value="LRR_5"/>
    <property type="match status" value="1"/>
</dbReference>
<dbReference type="GO" id="GO:0000272">
    <property type="term" value="P:polysaccharide catabolic process"/>
    <property type="evidence" value="ECO:0007669"/>
    <property type="project" value="InterPro"/>
</dbReference>
<dbReference type="OrthoDB" id="1815689at2"/>
<dbReference type="SUPFAM" id="SSF63446">
    <property type="entry name" value="Type I dockerin domain"/>
    <property type="match status" value="1"/>
</dbReference>
<dbReference type="InterPro" id="IPR036439">
    <property type="entry name" value="Dockerin_dom_sf"/>
</dbReference>
<reference evidence="3 4" key="1">
    <citation type="submission" date="2016-10" db="EMBL/GenBank/DDBJ databases">
        <authorList>
            <person name="de Groot N.N."/>
        </authorList>
    </citation>
    <scope>NUCLEOTIDE SEQUENCE [LARGE SCALE GENOMIC DNA]</scope>
    <source>
        <strain evidence="3 4">KH2T6</strain>
    </source>
</reference>
<accession>A0A1H7I9D2</accession>
<dbReference type="InterPro" id="IPR002105">
    <property type="entry name" value="Dockerin_1_rpt"/>
</dbReference>
<dbReference type="Proteomes" id="UP000186015">
    <property type="component" value="Unassembled WGS sequence"/>
</dbReference>
<name>A0A1H7I9D2_RUMAL</name>
<sequence length="647" mass="70775">MNINMKSKRIVASIMALSLVSSGAIASEPSVIGKLILSNSISASAATVYGDWEYEITGDHTAKLVKYNGKDAEISIPQGIDGYSITELGEKLFFNNTAVKSVKIPRGIQSIPSYCFGNASNLESVAIPLGVTNIKSGAFARTINLKSIALPLSVDTIESYAFDGSALTSINMRDVKNMGEGICRNCTDLKEVTLYSGLNTLPISAFDNCTNLCSIVLPDDLTTIEKYAFRNCTNLAEINTPGSLVTIKDSAFLDCTSLKNVPCSDSTVTICNSAFKNCKDLEEVTFSDSVAEIGISAFAGCEKLGSISIPESVKKIGSYAFRDCTGIISADLNCNTDTKFGSNCFQNCAALENINVSDLDILTKLFNVRVFADCKELRTVNNEAVVIDNENSAEPEFVEKYRSVIIENFDAIDDSEIGFFNDFLNAEIKYVVSTNVNDDMSDMEKIKTLHDWLCNKVTYAYTVKNGKNVPDPSHTNHVDASAFLKDSTVCDGYARALTLLLNEAGVEAYYVNSATHAWCIVRVGDHYFHVDATHDDLDYPDKAIGYDHFLISDTDIRKCSGGHTSWSIDAPTSRYKYTVPAEKPECLYSVGDVNLDGKINVDDADLIWYYCNGDIDSIDLVLADANFDGKVDWQDYLAAFDRELPRG</sequence>
<dbReference type="InterPro" id="IPR038765">
    <property type="entry name" value="Papain-like_cys_pep_sf"/>
</dbReference>
<organism evidence="3 4">
    <name type="scientific">Ruminococcus albus</name>
    <dbReference type="NCBI Taxonomy" id="1264"/>
    <lineage>
        <taxon>Bacteria</taxon>
        <taxon>Bacillati</taxon>
        <taxon>Bacillota</taxon>
        <taxon>Clostridia</taxon>
        <taxon>Eubacteriales</taxon>
        <taxon>Oscillospiraceae</taxon>
        <taxon>Ruminococcus</taxon>
    </lineage>
</organism>
<evidence type="ECO:0000259" key="2">
    <source>
        <dbReference type="Pfam" id="PF01841"/>
    </source>
</evidence>
<dbReference type="Gene3D" id="3.10.620.30">
    <property type="match status" value="1"/>
</dbReference>
<proteinExistence type="predicted"/>
<dbReference type="InterPro" id="IPR053139">
    <property type="entry name" value="Surface_bspA-like"/>
</dbReference>
<dbReference type="PANTHER" id="PTHR45661">
    <property type="entry name" value="SURFACE ANTIGEN"/>
    <property type="match status" value="1"/>
</dbReference>
<dbReference type="InterPro" id="IPR032675">
    <property type="entry name" value="LRR_dom_sf"/>
</dbReference>
<dbReference type="Gene3D" id="3.40.50.12480">
    <property type="match status" value="1"/>
</dbReference>
<dbReference type="Gene3D" id="1.10.1330.10">
    <property type="entry name" value="Dockerin domain"/>
    <property type="match status" value="1"/>
</dbReference>
<evidence type="ECO:0000313" key="3">
    <source>
        <dbReference type="EMBL" id="SEK57185.1"/>
    </source>
</evidence>
<dbReference type="SUPFAM" id="SSF54001">
    <property type="entry name" value="Cysteine proteinases"/>
    <property type="match status" value="1"/>
</dbReference>
<dbReference type="PANTHER" id="PTHR45661:SF3">
    <property type="entry name" value="IG-LIKE DOMAIN-CONTAINING PROTEIN"/>
    <property type="match status" value="1"/>
</dbReference>
<keyword evidence="1" id="KW-0732">Signal</keyword>
<dbReference type="Pfam" id="PF01841">
    <property type="entry name" value="Transglut_core"/>
    <property type="match status" value="1"/>
</dbReference>
<dbReference type="InterPro" id="IPR026906">
    <property type="entry name" value="LRR_5"/>
</dbReference>
<dbReference type="InterPro" id="IPR002931">
    <property type="entry name" value="Transglutaminase-like"/>
</dbReference>
<protein>
    <submittedName>
        <fullName evidence="3">Transglutaminase-like superfamily protein</fullName>
    </submittedName>
</protein>
<dbReference type="CDD" id="cd14256">
    <property type="entry name" value="Dockerin_I"/>
    <property type="match status" value="1"/>
</dbReference>
<dbReference type="SUPFAM" id="SSF52058">
    <property type="entry name" value="L domain-like"/>
    <property type="match status" value="2"/>
</dbReference>
<dbReference type="AlphaFoldDB" id="A0A1H7I9D2"/>
<dbReference type="RefSeq" id="WP_074830786.1">
    <property type="nucleotide sequence ID" value="NZ_FOAT01000003.1"/>
</dbReference>
<evidence type="ECO:0000313" key="4">
    <source>
        <dbReference type="Proteomes" id="UP000186015"/>
    </source>
</evidence>
<feature type="signal peptide" evidence="1">
    <location>
        <begin position="1"/>
        <end position="26"/>
    </location>
</feature>
<gene>
    <name evidence="3" type="ORF">SAMN05216469_103232</name>
</gene>
<dbReference type="Gene3D" id="3.80.10.10">
    <property type="entry name" value="Ribonuclease Inhibitor"/>
    <property type="match status" value="3"/>
</dbReference>